<evidence type="ECO:0000313" key="6">
    <source>
        <dbReference type="EMBL" id="OBW90731.1"/>
    </source>
</evidence>
<comment type="similarity">
    <text evidence="2">Belongs to the transaldolase family. Type 3A subfamily.</text>
</comment>
<comment type="catalytic activity">
    <reaction evidence="5">
        <text>beta-D-fructose 6-phosphate = dihydroxyacetone + D-glyceraldehyde 3-phosphate</text>
        <dbReference type="Rhea" id="RHEA:28002"/>
        <dbReference type="ChEBI" id="CHEBI:16016"/>
        <dbReference type="ChEBI" id="CHEBI:57634"/>
        <dbReference type="ChEBI" id="CHEBI:59776"/>
    </reaction>
</comment>
<dbReference type="Gene3D" id="3.20.20.70">
    <property type="entry name" value="Aldolase class I"/>
    <property type="match status" value="1"/>
</dbReference>
<dbReference type="InterPro" id="IPR004731">
    <property type="entry name" value="Transaldolase_3B/F6P_aldolase"/>
</dbReference>
<dbReference type="Pfam" id="PF00923">
    <property type="entry name" value="TAL_FSA"/>
    <property type="match status" value="1"/>
</dbReference>
<reference evidence="6 7" key="1">
    <citation type="submission" date="2014-11" db="EMBL/GenBank/DDBJ databases">
        <title>Pan-genome of Gallibacterium spp.</title>
        <authorList>
            <person name="Kudirkiene E."/>
            <person name="Bojesen A.M."/>
        </authorList>
    </citation>
    <scope>NUCLEOTIDE SEQUENCE [LARGE SCALE GENOMIC DNA]</scope>
    <source>
        <strain evidence="6 7">F151</strain>
    </source>
</reference>
<dbReference type="InterPro" id="IPR001585">
    <property type="entry name" value="TAL/FSA"/>
</dbReference>
<gene>
    <name evidence="6" type="ORF">QV01_09620</name>
</gene>
<dbReference type="FunFam" id="3.20.20.70:FF:000018">
    <property type="entry name" value="Probable transaldolase"/>
    <property type="match status" value="1"/>
</dbReference>
<dbReference type="PANTHER" id="PTHR10683:SF40">
    <property type="entry name" value="FRUCTOSE-6-PHOSPHATE ALDOLASE 1-RELATED"/>
    <property type="match status" value="1"/>
</dbReference>
<dbReference type="GO" id="GO:0005737">
    <property type="term" value="C:cytoplasm"/>
    <property type="evidence" value="ECO:0007669"/>
    <property type="project" value="UniProtKB-SubCell"/>
</dbReference>
<dbReference type="InterPro" id="IPR033919">
    <property type="entry name" value="TSA/FSA_arc/bac"/>
</dbReference>
<dbReference type="NCBIfam" id="NF009296">
    <property type="entry name" value="PRK12653.1"/>
    <property type="match status" value="1"/>
</dbReference>
<dbReference type="PATRIC" id="fig|505345.7.peg.1904"/>
<dbReference type="CDD" id="cd00956">
    <property type="entry name" value="Transaldolase_FSA"/>
    <property type="match status" value="1"/>
</dbReference>
<keyword evidence="4" id="KW-0704">Schiff base</keyword>
<dbReference type="Proteomes" id="UP000243558">
    <property type="component" value="Unassembled WGS sequence"/>
</dbReference>
<dbReference type="GO" id="GO:0097023">
    <property type="term" value="F:fructose 6-phosphate aldolase activity"/>
    <property type="evidence" value="ECO:0007669"/>
    <property type="project" value="RHEA"/>
</dbReference>
<dbReference type="SUPFAM" id="SSF51569">
    <property type="entry name" value="Aldolase"/>
    <property type="match status" value="1"/>
</dbReference>
<dbReference type="PROSITE" id="PS00958">
    <property type="entry name" value="TRANSALDOLASE_2"/>
    <property type="match status" value="1"/>
</dbReference>
<name>A0A1A7NMH3_9PAST</name>
<dbReference type="PROSITE" id="PS01054">
    <property type="entry name" value="TRANSALDOLASE_1"/>
    <property type="match status" value="1"/>
</dbReference>
<organism evidence="6 7">
    <name type="scientific">Gallibacterium genomosp. 3</name>
    <dbReference type="NCBI Taxonomy" id="505345"/>
    <lineage>
        <taxon>Bacteria</taxon>
        <taxon>Pseudomonadati</taxon>
        <taxon>Pseudomonadota</taxon>
        <taxon>Gammaproteobacteria</taxon>
        <taxon>Pasteurellales</taxon>
        <taxon>Pasteurellaceae</taxon>
        <taxon>Gallibacterium</taxon>
    </lineage>
</organism>
<dbReference type="RefSeq" id="WP_065239858.1">
    <property type="nucleotide sequence ID" value="NZ_JTJM01000053.1"/>
</dbReference>
<dbReference type="PANTHER" id="PTHR10683">
    <property type="entry name" value="TRANSALDOLASE"/>
    <property type="match status" value="1"/>
</dbReference>
<evidence type="ECO:0000256" key="5">
    <source>
        <dbReference type="ARBA" id="ARBA00048809"/>
    </source>
</evidence>
<keyword evidence="7" id="KW-1185">Reference proteome</keyword>
<proteinExistence type="inferred from homology"/>
<accession>A0A1A7NMH3</accession>
<evidence type="ECO:0000256" key="4">
    <source>
        <dbReference type="ARBA" id="ARBA00023270"/>
    </source>
</evidence>
<evidence type="ECO:0000313" key="7">
    <source>
        <dbReference type="Proteomes" id="UP000243558"/>
    </source>
</evidence>
<dbReference type="InterPro" id="IPR013785">
    <property type="entry name" value="Aldolase_TIM"/>
</dbReference>
<comment type="subcellular location">
    <subcellularLocation>
        <location evidence="1">Cytoplasm</location>
    </subcellularLocation>
</comment>
<dbReference type="AlphaFoldDB" id="A0A1A7NMH3"/>
<evidence type="ECO:0000256" key="2">
    <source>
        <dbReference type="ARBA" id="ARBA00005763"/>
    </source>
</evidence>
<dbReference type="NCBIfam" id="TIGR00875">
    <property type="entry name" value="fsa_talC_mipB"/>
    <property type="match status" value="1"/>
</dbReference>
<dbReference type="EMBL" id="JTJM01000053">
    <property type="protein sequence ID" value="OBW90731.1"/>
    <property type="molecule type" value="Genomic_DNA"/>
</dbReference>
<comment type="caution">
    <text evidence="6">The sequence shown here is derived from an EMBL/GenBank/DDBJ whole genome shotgun (WGS) entry which is preliminary data.</text>
</comment>
<keyword evidence="3" id="KW-0963">Cytoplasm</keyword>
<dbReference type="GO" id="GO:0005975">
    <property type="term" value="P:carbohydrate metabolic process"/>
    <property type="evidence" value="ECO:0007669"/>
    <property type="project" value="InterPro"/>
</dbReference>
<dbReference type="GO" id="GO:0042182">
    <property type="term" value="P:ketone catabolic process"/>
    <property type="evidence" value="ECO:0007669"/>
    <property type="project" value="UniProtKB-ARBA"/>
</dbReference>
<dbReference type="InterPro" id="IPR018225">
    <property type="entry name" value="Transaldolase_AS"/>
</dbReference>
<sequence>MEFYLDTANVDIVKKLYRSLPLAGVTTNPSIIAKEKKSIFEVLNELQDILGNQAQLFAQVLARSAEEMVEQAILLQEKIPNLVIKIPVTLEGINAIKQLSIQNIPTLGTAVYGAGQGFLAALAGAKYIAPYVNRIDNQGGNGVQVVQELQTLLNLHCPQSKILAASFKTPRQVLDAMLSGCQAITISPEIAQLFLTDPAVFAAIDQFEQDWKNAFNQTFI</sequence>
<protein>
    <submittedName>
        <fullName evidence="6">Fructose-6-phosphate aldolase</fullName>
    </submittedName>
</protein>
<evidence type="ECO:0000256" key="3">
    <source>
        <dbReference type="ARBA" id="ARBA00022490"/>
    </source>
</evidence>
<dbReference type="OrthoDB" id="9807051at2"/>
<evidence type="ECO:0000256" key="1">
    <source>
        <dbReference type="ARBA" id="ARBA00004496"/>
    </source>
</evidence>